<organism evidence="3">
    <name type="scientific">Thermodesulfobacterium geofontis</name>
    <dbReference type="NCBI Taxonomy" id="1295609"/>
    <lineage>
        <taxon>Bacteria</taxon>
        <taxon>Pseudomonadati</taxon>
        <taxon>Thermodesulfobacteriota</taxon>
        <taxon>Thermodesulfobacteria</taxon>
        <taxon>Thermodesulfobacteriales</taxon>
        <taxon>Thermodesulfobacteriaceae</taxon>
        <taxon>Thermodesulfobacterium</taxon>
    </lineage>
</organism>
<keyword evidence="1" id="KW-0812">Transmembrane</keyword>
<dbReference type="InterPro" id="IPR014721">
    <property type="entry name" value="Ribsml_uS5_D2-typ_fold_subgr"/>
</dbReference>
<feature type="domain" description="SMODS-associated and fused to various effectors" evidence="2">
    <location>
        <begin position="353"/>
        <end position="479"/>
    </location>
</feature>
<dbReference type="EMBL" id="DSZN01000064">
    <property type="protein sequence ID" value="HGQ85429.1"/>
    <property type="molecule type" value="Genomic_DNA"/>
</dbReference>
<dbReference type="InterPro" id="IPR020568">
    <property type="entry name" value="Ribosomal_Su5_D2-typ_SF"/>
</dbReference>
<name>A0A7C4JQK2_9BACT</name>
<proteinExistence type="predicted"/>
<feature type="transmembrane region" description="Helical" evidence="1">
    <location>
        <begin position="438"/>
        <end position="460"/>
    </location>
</feature>
<reference evidence="3" key="1">
    <citation type="journal article" date="2020" name="mSystems">
        <title>Genome- and Community-Level Interaction Insights into Carbon Utilization and Element Cycling Functions of Hydrothermarchaeota in Hydrothermal Sediment.</title>
        <authorList>
            <person name="Zhou Z."/>
            <person name="Liu Y."/>
            <person name="Xu W."/>
            <person name="Pan J."/>
            <person name="Luo Z.H."/>
            <person name="Li M."/>
        </authorList>
    </citation>
    <scope>NUCLEOTIDE SEQUENCE [LARGE SCALE GENOMIC DNA]</scope>
    <source>
        <strain evidence="3">SpSt-6</strain>
    </source>
</reference>
<feature type="transmembrane region" description="Helical" evidence="1">
    <location>
        <begin position="303"/>
        <end position="322"/>
    </location>
</feature>
<evidence type="ECO:0000313" key="3">
    <source>
        <dbReference type="EMBL" id="HGQ85429.1"/>
    </source>
</evidence>
<evidence type="ECO:0000259" key="2">
    <source>
        <dbReference type="Pfam" id="PF18145"/>
    </source>
</evidence>
<dbReference type="SUPFAM" id="SSF54211">
    <property type="entry name" value="Ribosomal protein S5 domain 2-like"/>
    <property type="match status" value="1"/>
</dbReference>
<dbReference type="InterPro" id="IPR040836">
    <property type="entry name" value="SAVED"/>
</dbReference>
<comment type="caution">
    <text evidence="3">The sequence shown here is derived from an EMBL/GenBank/DDBJ whole genome shotgun (WGS) entry which is preliminary data.</text>
</comment>
<dbReference type="Gene3D" id="3.30.230.10">
    <property type="match status" value="1"/>
</dbReference>
<dbReference type="NCBIfam" id="NF033611">
    <property type="entry name" value="SAVED"/>
    <property type="match status" value="1"/>
</dbReference>
<gene>
    <name evidence="3" type="ORF">ENT66_03480</name>
</gene>
<keyword evidence="1" id="KW-1133">Transmembrane helix</keyword>
<keyword evidence="1" id="KW-0472">Membrane</keyword>
<dbReference type="AlphaFoldDB" id="A0A7C4JQK2"/>
<dbReference type="Pfam" id="PF18145">
    <property type="entry name" value="SAVED"/>
    <property type="match status" value="1"/>
</dbReference>
<sequence>MFRFEFFEETHLLEFLWQGLLDEYIEELFKRWDLFSPKIQFELIFYVRERLKESLNPKILARALKINISDAKKVIADKSKSFEIFLVENREDETKVLVKTCRALIIPETSKIITNLLHIRNHLLTLKKFLGKSFAVFFEDSFIGKSFMLPLAVALEIRKIPEDLRFTGGLNTKGDILEVDYIREKLEYAKKQGFRLITPFQVKNFSTIKTYLEKEKWDIPFYITNAGRDEFLIFLETYKGEKIIAEFEVLKGIELFYGLSEETFYIITGQLTSKEDWERVCESFYKRLYQIKNRLPGIKTYHLGMRGAVALGFALGVLFSHFDPFVFYHYQTVEGVAKYHPIYVEEPRFLKERQKEYRYLEPKFEKQGEDLVIVLNFSHHEPTADVKKYVASFLKNPSFLILETEHKGNLPVDKFREVAKESASFIQMIRKEHSFKSYHFFFSCPVAIAFMVGLAFGHYVDGFIYNYQKEKTLYQPVLDFKFLRKIREGDVRN</sequence>
<protein>
    <submittedName>
        <fullName evidence="3">SAVED domain-containing protein</fullName>
    </submittedName>
</protein>
<accession>A0A7C4JQK2</accession>
<evidence type="ECO:0000256" key="1">
    <source>
        <dbReference type="SAM" id="Phobius"/>
    </source>
</evidence>